<evidence type="ECO:0000313" key="2">
    <source>
        <dbReference type="EMBL" id="MET3654894.1"/>
    </source>
</evidence>
<sequence length="298" mass="32764">FEDEKDQEEIYVHAQKDQNIVVNHDETTRVGRDRKENVEHDETIGIGHDRIESVGNDEQVTIGKDRRHQIGQDDALRIERNRTISVGKDRIETVGNHRKDQTTANHLIDVGGHVEQTVQGHHKLSAGQRIERQTQRYQLQAGERAVFRGPGGAITLDDSGITIEGITIKLKGPVQQGGAGARNVFAVDGHPNAGDGSDVGTLHLDHRYHDDEGLKGATYTLTLPDGSQRTGQLDANGQATVPGVSGGSAWVQYSPAGFDYARRDQQPMPQHNPDPSGTFEARIDRYTALQAKDDEDHA</sequence>
<feature type="non-terminal residue" evidence="2">
    <location>
        <position position="1"/>
    </location>
</feature>
<evidence type="ECO:0000313" key="3">
    <source>
        <dbReference type="Proteomes" id="UP001549184"/>
    </source>
</evidence>
<organism evidence="2 3">
    <name type="scientific">Dyella japonica</name>
    <dbReference type="NCBI Taxonomy" id="231455"/>
    <lineage>
        <taxon>Bacteria</taxon>
        <taxon>Pseudomonadati</taxon>
        <taxon>Pseudomonadota</taxon>
        <taxon>Gammaproteobacteria</taxon>
        <taxon>Lysobacterales</taxon>
        <taxon>Rhodanobacteraceae</taxon>
        <taxon>Dyella</taxon>
    </lineage>
</organism>
<dbReference type="SUPFAM" id="SSF69349">
    <property type="entry name" value="Phage fibre proteins"/>
    <property type="match status" value="1"/>
</dbReference>
<name>A0ABV2K1E6_9GAMM</name>
<evidence type="ECO:0000259" key="1">
    <source>
        <dbReference type="Pfam" id="PF22178"/>
    </source>
</evidence>
<dbReference type="InterPro" id="IPR054030">
    <property type="entry name" value="Gp5_Vgr_C"/>
</dbReference>
<protein>
    <recommendedName>
        <fullName evidence="1">Gp5/Type VI secretion system Vgr C-terminal trimerisation domain-containing protein</fullName>
    </recommendedName>
</protein>
<keyword evidence="3" id="KW-1185">Reference proteome</keyword>
<dbReference type="EMBL" id="JBEPMU010000016">
    <property type="protein sequence ID" value="MET3654894.1"/>
    <property type="molecule type" value="Genomic_DNA"/>
</dbReference>
<dbReference type="Pfam" id="PF22178">
    <property type="entry name" value="Gp5_trimer_C"/>
    <property type="match status" value="1"/>
</dbReference>
<dbReference type="Proteomes" id="UP001549184">
    <property type="component" value="Unassembled WGS sequence"/>
</dbReference>
<accession>A0ABV2K1E6</accession>
<proteinExistence type="predicted"/>
<gene>
    <name evidence="2" type="ORF">ABIC75_004643</name>
</gene>
<comment type="caution">
    <text evidence="2">The sequence shown here is derived from an EMBL/GenBank/DDBJ whole genome shotgun (WGS) entry which is preliminary data.</text>
</comment>
<reference evidence="2 3" key="1">
    <citation type="submission" date="2024-06" db="EMBL/GenBank/DDBJ databases">
        <title>Sorghum-associated microbial communities from plants grown in Nebraska, USA.</title>
        <authorList>
            <person name="Schachtman D."/>
        </authorList>
    </citation>
    <scope>NUCLEOTIDE SEQUENCE [LARGE SCALE GENOMIC DNA]</scope>
    <source>
        <strain evidence="2 3">1073</strain>
    </source>
</reference>
<feature type="domain" description="Gp5/Type VI secretion system Vgr C-terminal trimerisation" evidence="1">
    <location>
        <begin position="1"/>
        <end position="89"/>
    </location>
</feature>